<reference evidence="2 3" key="1">
    <citation type="submission" date="2021-06" db="EMBL/GenBank/DDBJ databases">
        <authorList>
            <person name="Palmer J.M."/>
        </authorList>
    </citation>
    <scope>NUCLEOTIDE SEQUENCE [LARGE SCALE GENOMIC DNA]</scope>
    <source>
        <strain evidence="3">if_2019</strain>
        <tissue evidence="2">Muscle</tissue>
    </source>
</reference>
<evidence type="ECO:0000313" key="2">
    <source>
        <dbReference type="EMBL" id="MEQ2233689.1"/>
    </source>
</evidence>
<keyword evidence="3" id="KW-1185">Reference proteome</keyword>
<feature type="region of interest" description="Disordered" evidence="1">
    <location>
        <begin position="18"/>
        <end position="49"/>
    </location>
</feature>
<proteinExistence type="predicted"/>
<evidence type="ECO:0000256" key="1">
    <source>
        <dbReference type="SAM" id="MobiDB-lite"/>
    </source>
</evidence>
<gene>
    <name evidence="2" type="ORF">ILYODFUR_024310</name>
</gene>
<comment type="caution">
    <text evidence="2">The sequence shown here is derived from an EMBL/GenBank/DDBJ whole genome shotgun (WGS) entry which is preliminary data.</text>
</comment>
<protein>
    <submittedName>
        <fullName evidence="2">Uncharacterized protein</fullName>
    </submittedName>
</protein>
<evidence type="ECO:0000313" key="3">
    <source>
        <dbReference type="Proteomes" id="UP001482620"/>
    </source>
</evidence>
<feature type="non-terminal residue" evidence="2">
    <location>
        <position position="1"/>
    </location>
</feature>
<dbReference type="Proteomes" id="UP001482620">
    <property type="component" value="Unassembled WGS sequence"/>
</dbReference>
<organism evidence="2 3">
    <name type="scientific">Ilyodon furcidens</name>
    <name type="common">goldbreast splitfin</name>
    <dbReference type="NCBI Taxonomy" id="33524"/>
    <lineage>
        <taxon>Eukaryota</taxon>
        <taxon>Metazoa</taxon>
        <taxon>Chordata</taxon>
        <taxon>Craniata</taxon>
        <taxon>Vertebrata</taxon>
        <taxon>Euteleostomi</taxon>
        <taxon>Actinopterygii</taxon>
        <taxon>Neopterygii</taxon>
        <taxon>Teleostei</taxon>
        <taxon>Neoteleostei</taxon>
        <taxon>Acanthomorphata</taxon>
        <taxon>Ovalentaria</taxon>
        <taxon>Atherinomorphae</taxon>
        <taxon>Cyprinodontiformes</taxon>
        <taxon>Goodeidae</taxon>
        <taxon>Ilyodon</taxon>
    </lineage>
</organism>
<dbReference type="EMBL" id="JAHRIQ010037625">
    <property type="protein sequence ID" value="MEQ2233689.1"/>
    <property type="molecule type" value="Genomic_DNA"/>
</dbReference>
<sequence>QQHQTNLQLEKISSMLQQASNTLSAPRADGAAASPPSQQLPYVRDVTSPNPEKFSGEVGKYLMTAPSIFILVPPCRPADCTISHIPSENQWKITLMTL</sequence>
<name>A0ABV0TLA3_9TELE</name>
<accession>A0ABV0TLA3</accession>